<sequence length="153" mass="17488">MIISHWHTAFTVSDIERSIKFYTDFLNFEVVHRQRQSNTYTREFVGYPDADLEAVMLKIKGDNNVGISGHLLELNQYYSPKGEKIDVQTCNIGSAHLALVVDDIHQTYESLIENNVIFKSSPVEIEHGRNKGGYTCYFLDPDGITLELFQPSQ</sequence>
<dbReference type="RefSeq" id="WP_256705362.1">
    <property type="nucleotide sequence ID" value="NZ_JBHSFT010000001.1"/>
</dbReference>
<dbReference type="EMBL" id="JBHSFT010000001">
    <property type="protein sequence ID" value="MFC4660675.1"/>
    <property type="molecule type" value="Genomic_DNA"/>
</dbReference>
<proteinExistence type="predicted"/>
<dbReference type="Pfam" id="PF00903">
    <property type="entry name" value="Glyoxalase"/>
    <property type="match status" value="1"/>
</dbReference>
<dbReference type="PROSITE" id="PS51819">
    <property type="entry name" value="VOC"/>
    <property type="match status" value="1"/>
</dbReference>
<dbReference type="SUPFAM" id="SSF54593">
    <property type="entry name" value="Glyoxalase/Bleomycin resistance protein/Dihydroxybiphenyl dioxygenase"/>
    <property type="match status" value="1"/>
</dbReference>
<evidence type="ECO:0000256" key="1">
    <source>
        <dbReference type="ARBA" id="ARBA00022723"/>
    </source>
</evidence>
<organism evidence="3 4">
    <name type="scientific">Oceanobacillus aidingensis</name>
    <dbReference type="NCBI Taxonomy" id="645964"/>
    <lineage>
        <taxon>Bacteria</taxon>
        <taxon>Bacillati</taxon>
        <taxon>Bacillota</taxon>
        <taxon>Bacilli</taxon>
        <taxon>Bacillales</taxon>
        <taxon>Bacillaceae</taxon>
        <taxon>Oceanobacillus</taxon>
    </lineage>
</organism>
<accession>A0ABV9JSB8</accession>
<dbReference type="InterPro" id="IPR051785">
    <property type="entry name" value="MMCE/EMCE_epimerase"/>
</dbReference>
<name>A0ABV9JSB8_9BACI</name>
<dbReference type="Gene3D" id="3.10.180.10">
    <property type="entry name" value="2,3-Dihydroxybiphenyl 1,2-Dioxygenase, domain 1"/>
    <property type="match status" value="1"/>
</dbReference>
<evidence type="ECO:0000313" key="4">
    <source>
        <dbReference type="Proteomes" id="UP001595988"/>
    </source>
</evidence>
<dbReference type="Proteomes" id="UP001595988">
    <property type="component" value="Unassembled WGS sequence"/>
</dbReference>
<dbReference type="PANTHER" id="PTHR43048:SF4">
    <property type="entry name" value="RING-CLEAVING DIOXYGENASE-RELATED"/>
    <property type="match status" value="1"/>
</dbReference>
<protein>
    <submittedName>
        <fullName evidence="3">VOC family protein</fullName>
    </submittedName>
</protein>
<dbReference type="InterPro" id="IPR004360">
    <property type="entry name" value="Glyas_Fos-R_dOase_dom"/>
</dbReference>
<dbReference type="InterPro" id="IPR029068">
    <property type="entry name" value="Glyas_Bleomycin-R_OHBP_Dase"/>
</dbReference>
<dbReference type="InterPro" id="IPR037523">
    <property type="entry name" value="VOC_core"/>
</dbReference>
<evidence type="ECO:0000313" key="3">
    <source>
        <dbReference type="EMBL" id="MFC4660675.1"/>
    </source>
</evidence>
<dbReference type="PANTHER" id="PTHR43048">
    <property type="entry name" value="METHYLMALONYL-COA EPIMERASE"/>
    <property type="match status" value="1"/>
</dbReference>
<keyword evidence="1" id="KW-0479">Metal-binding</keyword>
<evidence type="ECO:0000259" key="2">
    <source>
        <dbReference type="PROSITE" id="PS51819"/>
    </source>
</evidence>
<feature type="domain" description="VOC" evidence="2">
    <location>
        <begin position="2"/>
        <end position="151"/>
    </location>
</feature>
<reference evidence="4" key="1">
    <citation type="journal article" date="2019" name="Int. J. Syst. Evol. Microbiol.">
        <title>The Global Catalogue of Microorganisms (GCM) 10K type strain sequencing project: providing services to taxonomists for standard genome sequencing and annotation.</title>
        <authorList>
            <consortium name="The Broad Institute Genomics Platform"/>
            <consortium name="The Broad Institute Genome Sequencing Center for Infectious Disease"/>
            <person name="Wu L."/>
            <person name="Ma J."/>
        </authorList>
    </citation>
    <scope>NUCLEOTIDE SEQUENCE [LARGE SCALE GENOMIC DNA]</scope>
    <source>
        <strain evidence="4">CCUG 37257</strain>
    </source>
</reference>
<keyword evidence="4" id="KW-1185">Reference proteome</keyword>
<comment type="caution">
    <text evidence="3">The sequence shown here is derived from an EMBL/GenBank/DDBJ whole genome shotgun (WGS) entry which is preliminary data.</text>
</comment>
<gene>
    <name evidence="3" type="ORF">ACFO3P_00315</name>
</gene>